<feature type="domain" description="Reverse transcriptase" evidence="1">
    <location>
        <begin position="54"/>
        <end position="336"/>
    </location>
</feature>
<dbReference type="Pfam" id="PF00078">
    <property type="entry name" value="RVT_1"/>
    <property type="match status" value="1"/>
</dbReference>
<name>A0A803NHT6_CANSA</name>
<evidence type="ECO:0000259" key="1">
    <source>
        <dbReference type="PROSITE" id="PS50878"/>
    </source>
</evidence>
<reference evidence="2" key="2">
    <citation type="submission" date="2021-03" db="UniProtKB">
        <authorList>
            <consortium name="EnsemblPlants"/>
        </authorList>
    </citation>
    <scope>IDENTIFICATION</scope>
</reference>
<proteinExistence type="predicted"/>
<dbReference type="EnsemblPlants" id="evm.model.01.1608">
    <property type="protein sequence ID" value="cds.evm.model.01.1608"/>
    <property type="gene ID" value="evm.TU.01.1608"/>
</dbReference>
<dbReference type="InterPro" id="IPR000477">
    <property type="entry name" value="RT_dom"/>
</dbReference>
<dbReference type="AlphaFoldDB" id="A0A803NHT6"/>
<dbReference type="InterPro" id="IPR052343">
    <property type="entry name" value="Retrotransposon-Effector_Assoc"/>
</dbReference>
<dbReference type="PANTHER" id="PTHR46890">
    <property type="entry name" value="NON-LTR RETROLELEMENT REVERSE TRANSCRIPTASE-LIKE PROTEIN-RELATED"/>
    <property type="match status" value="1"/>
</dbReference>
<dbReference type="InterPro" id="IPR026960">
    <property type="entry name" value="RVT-Znf"/>
</dbReference>
<sequence length="830" mass="93954">MNASLITPFTAAEVETALNTMSPDKSSSSDGMSTMFYQNYWDIVGNSVTEVVLSVLNHNQDMEQINQAIITLAPKISSPHVMVDFRPISLCNVIYKLIFKMIVLRFKEALPLVISKTQSAFLSNRLITDNILVAFELVHNIHHRKRGAKYFLALKLDMSKAFDRVKWTFFMAVMAKMGFAKEWIELIYCCLSSCSLTFSINGDIMGHVKLIRGLRQGDPLSPYLFLICSEGLSRLLQHEEASNNLQGLRITRNAPSISHLLFADDSLLFCEATKSSALAIRRALSIYHNASGQLLNYQKSVMSFSPNTPIPAQQFFQQTLNMPISECHEQYLGLHSYPGRDKKALFSHIKERVWKLMNAWNEKLFSVGGKESMMANFWWGTSKDGSKIHWKRWNLLCKSKFEGGMGFRSFIHYNQALLAKQAWRIFDMPTSFLNRLLKSRYFSNNNFLEARLGNTPSLTWQSIHWGRELLLKGLRYKVGNGYHIRCGLDKWIPGHTEFTPIHYTGQPTMTVSSLITDSREWNIELLNEHFGPLDVERILSIPLSFFPTNDRLVWHHTTSGIYNVKLGFYLSATLDERDQSTPSDLHSSWWKTFWHLSLPSKIKIFAWKVMHNAISTAAALHKRKVIDSATCSMCNCIWESIGHTLFSCKHAKSVWTNTAFCLDFRQAQQMFNGDYLFHLSMLHSQQDFELMICTMWAIWTSRNKALHGSSVLDGKHTATFAKEYLEKIKVHTNRQQKNAGKASSTHTAAIYSSNVPAPAAATFCSNVSAPTAATSCRSSSRDKVTWHPPPSSGIKINVDAAVNSVSKQLGVGAIVRNHNGQVLAALSMPI</sequence>
<protein>
    <recommendedName>
        <fullName evidence="1">Reverse transcriptase domain-containing protein</fullName>
    </recommendedName>
</protein>
<evidence type="ECO:0000313" key="2">
    <source>
        <dbReference type="EnsemblPlants" id="cds.evm.model.01.1608"/>
    </source>
</evidence>
<dbReference type="EMBL" id="UZAU01000041">
    <property type="status" value="NOT_ANNOTATED_CDS"/>
    <property type="molecule type" value="Genomic_DNA"/>
</dbReference>
<dbReference type="Proteomes" id="UP000596661">
    <property type="component" value="Chromosome 1"/>
</dbReference>
<dbReference type="InterPro" id="IPR043502">
    <property type="entry name" value="DNA/RNA_pol_sf"/>
</dbReference>
<accession>A0A803NHT6</accession>
<evidence type="ECO:0000313" key="3">
    <source>
        <dbReference type="Proteomes" id="UP000596661"/>
    </source>
</evidence>
<dbReference type="PROSITE" id="PS50878">
    <property type="entry name" value="RT_POL"/>
    <property type="match status" value="1"/>
</dbReference>
<dbReference type="SUPFAM" id="SSF56672">
    <property type="entry name" value="DNA/RNA polymerases"/>
    <property type="match status" value="1"/>
</dbReference>
<reference evidence="2" key="1">
    <citation type="submission" date="2018-11" db="EMBL/GenBank/DDBJ databases">
        <authorList>
            <person name="Grassa J C."/>
        </authorList>
    </citation>
    <scope>NUCLEOTIDE SEQUENCE [LARGE SCALE GENOMIC DNA]</scope>
</reference>
<keyword evidence="3" id="KW-1185">Reference proteome</keyword>
<dbReference type="Pfam" id="PF13966">
    <property type="entry name" value="zf-RVT"/>
    <property type="match status" value="1"/>
</dbReference>
<dbReference type="CDD" id="cd01650">
    <property type="entry name" value="RT_nLTR_like"/>
    <property type="match status" value="1"/>
</dbReference>
<dbReference type="PANTHER" id="PTHR46890:SF48">
    <property type="entry name" value="RNA-DIRECTED DNA POLYMERASE"/>
    <property type="match status" value="1"/>
</dbReference>
<dbReference type="Gramene" id="evm.model.01.1608">
    <property type="protein sequence ID" value="cds.evm.model.01.1608"/>
    <property type="gene ID" value="evm.TU.01.1608"/>
</dbReference>
<organism evidence="2 3">
    <name type="scientific">Cannabis sativa</name>
    <name type="common">Hemp</name>
    <name type="synonym">Marijuana</name>
    <dbReference type="NCBI Taxonomy" id="3483"/>
    <lineage>
        <taxon>Eukaryota</taxon>
        <taxon>Viridiplantae</taxon>
        <taxon>Streptophyta</taxon>
        <taxon>Embryophyta</taxon>
        <taxon>Tracheophyta</taxon>
        <taxon>Spermatophyta</taxon>
        <taxon>Magnoliopsida</taxon>
        <taxon>eudicotyledons</taxon>
        <taxon>Gunneridae</taxon>
        <taxon>Pentapetalae</taxon>
        <taxon>rosids</taxon>
        <taxon>fabids</taxon>
        <taxon>Rosales</taxon>
        <taxon>Cannabaceae</taxon>
        <taxon>Cannabis</taxon>
    </lineage>
</organism>